<dbReference type="PANTHER" id="PTHR43586:SF24">
    <property type="entry name" value="BLR4730 PROTEIN"/>
    <property type="match status" value="1"/>
</dbReference>
<evidence type="ECO:0000313" key="4">
    <source>
        <dbReference type="Proteomes" id="UP000249299"/>
    </source>
</evidence>
<protein>
    <submittedName>
        <fullName evidence="3">Aminotransferase</fullName>
    </submittedName>
</protein>
<gene>
    <name evidence="3" type="ORF">CH339_02730</name>
</gene>
<dbReference type="AlphaFoldDB" id="A0A327JST4"/>
<accession>A0A327JST4</accession>
<feature type="domain" description="Aminotransferase class V" evidence="2">
    <location>
        <begin position="22"/>
        <end position="384"/>
    </location>
</feature>
<evidence type="ECO:0000259" key="2">
    <source>
        <dbReference type="Pfam" id="PF00266"/>
    </source>
</evidence>
<comment type="caution">
    <text evidence="3">The sequence shown here is derived from an EMBL/GenBank/DDBJ whole genome shotgun (WGS) entry which is preliminary data.</text>
</comment>
<dbReference type="OrthoDB" id="9804366at2"/>
<name>A0A327JST4_9HYPH</name>
<dbReference type="Gene3D" id="3.40.640.10">
    <property type="entry name" value="Type I PLP-dependent aspartate aminotransferase-like (Major domain)"/>
    <property type="match status" value="1"/>
</dbReference>
<keyword evidence="3" id="KW-0808">Transferase</keyword>
<dbReference type="InterPro" id="IPR000192">
    <property type="entry name" value="Aminotrans_V_dom"/>
</dbReference>
<sequence>MPELDIDRLRAETPGVEMVLHFNNAGSALPTRAVVEALKTHLDLEAMIGGYEAASAAAAKVADFYPAIADLIGAEPGEVAFIENATRAWDMAFYAIPFREGDRVITCRSEYVSNYVAFLQMRDRAGIEIDVVPDDEHGQIDVAALANMVAPKTRLIAITHVPTQGGLVNPAAAVGDVARRFGIPYLLDACQSVGQLDVNVREIGCTMLSATGRKYLRGPRGTGFLWVDRNAIADLEPPFVDLAAADWLDAESFEWKPDAKRFENWERYVAGQIALGVAARYAGNLGMAAIEARVKMLADILRGELEKIPGVSVHDLGVEKCGIVTFLKEGETPLATRQRLSKRSINVTHSQARSAQLDLPRRGFDALVRASVHYYNTEAEIEAFCRAVRDD</sequence>
<keyword evidence="1" id="KW-0663">Pyridoxal phosphate</keyword>
<evidence type="ECO:0000313" key="3">
    <source>
        <dbReference type="EMBL" id="RAI29580.1"/>
    </source>
</evidence>
<evidence type="ECO:0000256" key="1">
    <source>
        <dbReference type="ARBA" id="ARBA00022898"/>
    </source>
</evidence>
<dbReference type="InterPro" id="IPR015421">
    <property type="entry name" value="PyrdxlP-dep_Trfase_major"/>
</dbReference>
<dbReference type="PANTHER" id="PTHR43586">
    <property type="entry name" value="CYSTEINE DESULFURASE"/>
    <property type="match status" value="1"/>
</dbReference>
<dbReference type="InterPro" id="IPR015422">
    <property type="entry name" value="PyrdxlP-dep_Trfase_small"/>
</dbReference>
<proteinExistence type="predicted"/>
<dbReference type="Gene3D" id="3.90.1150.10">
    <property type="entry name" value="Aspartate Aminotransferase, domain 1"/>
    <property type="match status" value="1"/>
</dbReference>
<reference evidence="3 4" key="1">
    <citation type="submission" date="2017-07" db="EMBL/GenBank/DDBJ databases">
        <title>Draft Genome Sequences of Select Purple Nonsulfur Bacteria.</title>
        <authorList>
            <person name="Lasarre B."/>
            <person name="Mckinlay J.B."/>
        </authorList>
    </citation>
    <scope>NUCLEOTIDE SEQUENCE [LARGE SCALE GENOMIC DNA]</scope>
    <source>
        <strain evidence="3 4">DSM 11290</strain>
    </source>
</reference>
<dbReference type="InterPro" id="IPR015424">
    <property type="entry name" value="PyrdxlP-dep_Trfase"/>
</dbReference>
<dbReference type="EMBL" id="NPEV01000003">
    <property type="protein sequence ID" value="RAI29580.1"/>
    <property type="molecule type" value="Genomic_DNA"/>
</dbReference>
<dbReference type="Proteomes" id="UP000249299">
    <property type="component" value="Unassembled WGS sequence"/>
</dbReference>
<dbReference type="RefSeq" id="WP_111432743.1">
    <property type="nucleotide sequence ID" value="NZ_JACIGG010000012.1"/>
</dbReference>
<keyword evidence="3" id="KW-0032">Aminotransferase</keyword>
<dbReference type="GO" id="GO:0008483">
    <property type="term" value="F:transaminase activity"/>
    <property type="evidence" value="ECO:0007669"/>
    <property type="project" value="UniProtKB-KW"/>
</dbReference>
<keyword evidence="4" id="KW-1185">Reference proteome</keyword>
<organism evidence="3 4">
    <name type="scientific">Rhodobium orientis</name>
    <dbReference type="NCBI Taxonomy" id="34017"/>
    <lineage>
        <taxon>Bacteria</taxon>
        <taxon>Pseudomonadati</taxon>
        <taxon>Pseudomonadota</taxon>
        <taxon>Alphaproteobacteria</taxon>
        <taxon>Hyphomicrobiales</taxon>
        <taxon>Rhodobiaceae</taxon>
        <taxon>Rhodobium</taxon>
    </lineage>
</organism>
<dbReference type="Pfam" id="PF00266">
    <property type="entry name" value="Aminotran_5"/>
    <property type="match status" value="1"/>
</dbReference>
<dbReference type="SUPFAM" id="SSF53383">
    <property type="entry name" value="PLP-dependent transferases"/>
    <property type="match status" value="1"/>
</dbReference>